<comment type="caution">
    <text evidence="1">The sequence shown here is derived from an EMBL/GenBank/DDBJ whole genome shotgun (WGS) entry which is preliminary data.</text>
</comment>
<reference evidence="1 2" key="1">
    <citation type="journal article" date="2019" name="Int. J. Syst. Evol. Microbiol.">
        <title>The Global Catalogue of Microorganisms (GCM) 10K type strain sequencing project: providing services to taxonomists for standard genome sequencing and annotation.</title>
        <authorList>
            <consortium name="The Broad Institute Genomics Platform"/>
            <consortium name="The Broad Institute Genome Sequencing Center for Infectious Disease"/>
            <person name="Wu L."/>
            <person name="Ma J."/>
        </authorList>
    </citation>
    <scope>NUCLEOTIDE SEQUENCE [LARGE SCALE GENOMIC DNA]</scope>
    <source>
        <strain evidence="1 2">JCM 10696</strain>
    </source>
</reference>
<gene>
    <name evidence="1" type="ORF">GCM10009550_61490</name>
</gene>
<dbReference type="Proteomes" id="UP001500665">
    <property type="component" value="Unassembled WGS sequence"/>
</dbReference>
<name>A0ABN1RUJ8_9ACTN</name>
<evidence type="ECO:0008006" key="3">
    <source>
        <dbReference type="Google" id="ProtNLM"/>
    </source>
</evidence>
<accession>A0ABN1RUJ8</accession>
<evidence type="ECO:0000313" key="1">
    <source>
        <dbReference type="EMBL" id="GAA0964188.1"/>
    </source>
</evidence>
<proteinExistence type="predicted"/>
<protein>
    <recommendedName>
        <fullName evidence="3">SUKH-3 immunity protein of toxin-antitoxin system</fullName>
    </recommendedName>
</protein>
<sequence>MSGLLADFNGRFEAAFGYPPGENRLVAASPEAGRAAAEALAAAGAPAELVEFYGRVAELAMPDVANGFFIHPVEDVLDGAQPTRLTGAAEDAITVFGSDGGGGLLAFGAAKGEIYHLAGGALVGSTYEVSPNGFTVLSPDLSGLLARLLAELIDALP</sequence>
<dbReference type="EMBL" id="BAAAHH010000033">
    <property type="protein sequence ID" value="GAA0964188.1"/>
    <property type="molecule type" value="Genomic_DNA"/>
</dbReference>
<organism evidence="1 2">
    <name type="scientific">Actinocorallia libanotica</name>
    <dbReference type="NCBI Taxonomy" id="46162"/>
    <lineage>
        <taxon>Bacteria</taxon>
        <taxon>Bacillati</taxon>
        <taxon>Actinomycetota</taxon>
        <taxon>Actinomycetes</taxon>
        <taxon>Streptosporangiales</taxon>
        <taxon>Thermomonosporaceae</taxon>
        <taxon>Actinocorallia</taxon>
    </lineage>
</organism>
<dbReference type="RefSeq" id="WP_344244681.1">
    <property type="nucleotide sequence ID" value="NZ_BAAAHH010000033.1"/>
</dbReference>
<keyword evidence="2" id="KW-1185">Reference proteome</keyword>
<evidence type="ECO:0000313" key="2">
    <source>
        <dbReference type="Proteomes" id="UP001500665"/>
    </source>
</evidence>